<dbReference type="EMBL" id="HACA01033340">
    <property type="protein sequence ID" value="CDW50701.1"/>
    <property type="molecule type" value="Transcribed_RNA"/>
</dbReference>
<reference evidence="1" key="1">
    <citation type="submission" date="2014-05" db="EMBL/GenBank/DDBJ databases">
        <authorList>
            <person name="Chronopoulou M."/>
        </authorList>
    </citation>
    <scope>NUCLEOTIDE SEQUENCE</scope>
    <source>
        <tissue evidence="1">Whole organism</tissue>
    </source>
</reference>
<accession>A0A0K2VL35</accession>
<organism evidence="1">
    <name type="scientific">Lepeophtheirus salmonis</name>
    <name type="common">Salmon louse</name>
    <name type="synonym">Caligus salmonis</name>
    <dbReference type="NCBI Taxonomy" id="72036"/>
    <lineage>
        <taxon>Eukaryota</taxon>
        <taxon>Metazoa</taxon>
        <taxon>Ecdysozoa</taxon>
        <taxon>Arthropoda</taxon>
        <taxon>Crustacea</taxon>
        <taxon>Multicrustacea</taxon>
        <taxon>Hexanauplia</taxon>
        <taxon>Copepoda</taxon>
        <taxon>Siphonostomatoida</taxon>
        <taxon>Caligidae</taxon>
        <taxon>Lepeophtheirus</taxon>
    </lineage>
</organism>
<name>A0A0K2VL35_LEPSM</name>
<dbReference type="AlphaFoldDB" id="A0A0K2VL35"/>
<sequence>MIEWMDVQDVERQLIELKSSSVWVTKFAELQNQFESIVEQNGAFILHCWAAAPAMFGSLKNIALALLSVFGSTYLCERCFRL</sequence>
<protein>
    <submittedName>
        <fullName evidence="1">General transcription factor III repeat domaincontaining protein 2Alike [Pelodiscus sinensis]</fullName>
    </submittedName>
</protein>
<evidence type="ECO:0000313" key="1">
    <source>
        <dbReference type="EMBL" id="CDW50701.1"/>
    </source>
</evidence>
<proteinExistence type="predicted"/>